<dbReference type="AlphaFoldDB" id="L5KM91"/>
<dbReference type="EMBL" id="KB030660">
    <property type="protein sequence ID" value="ELK12670.1"/>
    <property type="molecule type" value="Genomic_DNA"/>
</dbReference>
<evidence type="ECO:0000313" key="1">
    <source>
        <dbReference type="EMBL" id="ELK12670.1"/>
    </source>
</evidence>
<sequence length="117" mass="12992">MVPGWGMGGDDGMEHGCIFLLSSLLYVRSLARLFQSYKLALPTDVPFRPLHYTSVMEQQVEQGAAFPQGGLSPFDHRRQSPFALAARASCPSLNSELGFAWGVRGNRHSRVSLLRRE</sequence>
<name>L5KM91_PTEAL</name>
<proteinExistence type="predicted"/>
<organism evidence="1 2">
    <name type="scientific">Pteropus alecto</name>
    <name type="common">Black flying fox</name>
    <dbReference type="NCBI Taxonomy" id="9402"/>
    <lineage>
        <taxon>Eukaryota</taxon>
        <taxon>Metazoa</taxon>
        <taxon>Chordata</taxon>
        <taxon>Craniata</taxon>
        <taxon>Vertebrata</taxon>
        <taxon>Euteleostomi</taxon>
        <taxon>Mammalia</taxon>
        <taxon>Eutheria</taxon>
        <taxon>Laurasiatheria</taxon>
        <taxon>Chiroptera</taxon>
        <taxon>Yinpterochiroptera</taxon>
        <taxon>Pteropodoidea</taxon>
        <taxon>Pteropodidae</taxon>
        <taxon>Pteropodinae</taxon>
        <taxon>Pteropus</taxon>
    </lineage>
</organism>
<dbReference type="Proteomes" id="UP000010552">
    <property type="component" value="Unassembled WGS sequence"/>
</dbReference>
<dbReference type="InParanoid" id="L5KM91"/>
<accession>L5KM91</accession>
<keyword evidence="2" id="KW-1185">Reference proteome</keyword>
<protein>
    <submittedName>
        <fullName evidence="1">Uncharacterized protein</fullName>
    </submittedName>
</protein>
<reference evidence="2" key="1">
    <citation type="journal article" date="2013" name="Science">
        <title>Comparative analysis of bat genomes provides insight into the evolution of flight and immunity.</title>
        <authorList>
            <person name="Zhang G."/>
            <person name="Cowled C."/>
            <person name="Shi Z."/>
            <person name="Huang Z."/>
            <person name="Bishop-Lilly K.A."/>
            <person name="Fang X."/>
            <person name="Wynne J.W."/>
            <person name="Xiong Z."/>
            <person name="Baker M.L."/>
            <person name="Zhao W."/>
            <person name="Tachedjian M."/>
            <person name="Zhu Y."/>
            <person name="Zhou P."/>
            <person name="Jiang X."/>
            <person name="Ng J."/>
            <person name="Yang L."/>
            <person name="Wu L."/>
            <person name="Xiao J."/>
            <person name="Feng Y."/>
            <person name="Chen Y."/>
            <person name="Sun X."/>
            <person name="Zhang Y."/>
            <person name="Marsh G.A."/>
            <person name="Crameri G."/>
            <person name="Broder C.C."/>
            <person name="Frey K.G."/>
            <person name="Wang L.F."/>
            <person name="Wang J."/>
        </authorList>
    </citation>
    <scope>NUCLEOTIDE SEQUENCE [LARGE SCALE GENOMIC DNA]</scope>
</reference>
<gene>
    <name evidence="1" type="ORF">PAL_GLEAN10021956</name>
</gene>
<evidence type="ECO:0000313" key="2">
    <source>
        <dbReference type="Proteomes" id="UP000010552"/>
    </source>
</evidence>